<dbReference type="InterPro" id="IPR029058">
    <property type="entry name" value="AB_hydrolase_fold"/>
</dbReference>
<evidence type="ECO:0008006" key="3">
    <source>
        <dbReference type="Google" id="ProtNLM"/>
    </source>
</evidence>
<comment type="caution">
    <text evidence="1">The sequence shown here is derived from an EMBL/GenBank/DDBJ whole genome shotgun (WGS) entry which is preliminary data.</text>
</comment>
<dbReference type="SUPFAM" id="SSF53474">
    <property type="entry name" value="alpha/beta-Hydrolases"/>
    <property type="match status" value="1"/>
</dbReference>
<name>A0ABT1G9E9_9GAMM</name>
<protein>
    <recommendedName>
        <fullName evidence="3">Platelet-activating factor acetylhydrolase</fullName>
    </recommendedName>
</protein>
<keyword evidence="2" id="KW-1185">Reference proteome</keyword>
<proteinExistence type="predicted"/>
<sequence length="689" mass="72824">MFKRLLPVAVLLPLVGLNGCFVDDEESTEPKPTFRAEFIPAVGLLPFGNDLYIDQEDGTVDIPSPLTPINTVDGFSTTASTVTMTTDTVDEDSIVAGENAVLVDITNPAEPAPLTPGEHYSVSVSQLEGTAQHRIDFHVHQPLRSDMPDGEGGVIPARYMAFLTSGIQSTTGNSLAPDTDFRTIRDAAVADEELANETFENIRQAIQGPLQLTSALGVDSGDVAVLWTFQTVGTRNSMEMVANETAPDMAAISPSGMDSGDVVDGSPGYADIWAGFLDVAYYLDPEAPLSEFWVDDEGQPLTRANPMPAARDQKSIPLFVTVPSQEAIDDANCPVSGEPGDGWPVVIFQHGITGDRSQMLGLADTLSCQGFAMAAIDHPLHGITDPESPLFVGPGSPLYEAFDVQERHFYMVQGQPSDPAEVIGEDGSFDGSGEHYINIASLPTSRDNLRQSVADLLQLSASAGAIVTLDQDGNPDGQLAIDTDAKFFVGHSLGGIAGTSLTGLDESIVASVLAMPGGKITDLLLESDEFGDRIRDGLVAENSNLVEGTTLFDRFFRQAQTIIDAGDPANYGNLADDRDVFVIEIDGDSVVPNSATQYLSNTLDLAQVSTTADGSDGQGWVRYLAGNHGSLLQPGADDPESQAVWASIQCQTAFFIATAASGNAVIDASGEAEQSPDNCAAAANMDLIE</sequence>
<dbReference type="RefSeq" id="WP_253449043.1">
    <property type="nucleotide sequence ID" value="NZ_JALJYF010000002.1"/>
</dbReference>
<gene>
    <name evidence="1" type="ORF">J2T60_001937</name>
</gene>
<reference evidence="1 2" key="1">
    <citation type="submission" date="2022-03" db="EMBL/GenBank/DDBJ databases">
        <title>Genomic Encyclopedia of Type Strains, Phase III (KMG-III): the genomes of soil and plant-associated and newly described type strains.</title>
        <authorList>
            <person name="Whitman W."/>
        </authorList>
    </citation>
    <scope>NUCLEOTIDE SEQUENCE [LARGE SCALE GENOMIC DNA]</scope>
    <source>
        <strain evidence="1 2">BSker1</strain>
    </source>
</reference>
<accession>A0ABT1G9E9</accession>
<evidence type="ECO:0000313" key="1">
    <source>
        <dbReference type="EMBL" id="MCP1727937.1"/>
    </source>
</evidence>
<evidence type="ECO:0000313" key="2">
    <source>
        <dbReference type="Proteomes" id="UP001523550"/>
    </source>
</evidence>
<dbReference type="Gene3D" id="3.40.50.1820">
    <property type="entry name" value="alpha/beta hydrolase"/>
    <property type="match status" value="1"/>
</dbReference>
<organism evidence="1 2">
    <name type="scientific">Natronospira proteinivora</name>
    <dbReference type="NCBI Taxonomy" id="1807133"/>
    <lineage>
        <taxon>Bacteria</taxon>
        <taxon>Pseudomonadati</taxon>
        <taxon>Pseudomonadota</taxon>
        <taxon>Gammaproteobacteria</taxon>
        <taxon>Natronospirales</taxon>
        <taxon>Natronospiraceae</taxon>
        <taxon>Natronospira</taxon>
    </lineage>
</organism>
<dbReference type="Proteomes" id="UP001523550">
    <property type="component" value="Unassembled WGS sequence"/>
</dbReference>
<dbReference type="EMBL" id="JALJYF010000002">
    <property type="protein sequence ID" value="MCP1727937.1"/>
    <property type="molecule type" value="Genomic_DNA"/>
</dbReference>